<reference evidence="1 2" key="1">
    <citation type="submission" date="2016-06" db="EMBL/GenBank/DDBJ databases">
        <authorList>
            <person name="Nicholson A.C."/>
        </authorList>
    </citation>
    <scope>NUCLEOTIDE SEQUENCE [LARGE SCALE GENOMIC DNA]</scope>
    <source>
        <strain evidence="1 2">G4123</strain>
    </source>
</reference>
<evidence type="ECO:0000313" key="2">
    <source>
        <dbReference type="Proteomes" id="UP000190816"/>
    </source>
</evidence>
<accession>A0AAJ3NBB3</accession>
<protein>
    <recommendedName>
        <fullName evidence="3">Helix-turn-helix domain containing protein</fullName>
    </recommendedName>
</protein>
<dbReference type="AlphaFoldDB" id="A0AAJ3NBB3"/>
<dbReference type="EMBL" id="MAIC01000016">
    <property type="protein sequence ID" value="OPB73605.1"/>
    <property type="molecule type" value="Genomic_DNA"/>
</dbReference>
<dbReference type="Proteomes" id="UP000190816">
    <property type="component" value="Unassembled WGS sequence"/>
</dbReference>
<evidence type="ECO:0008006" key="3">
    <source>
        <dbReference type="Google" id="ProtNLM"/>
    </source>
</evidence>
<proteinExistence type="predicted"/>
<evidence type="ECO:0000313" key="1">
    <source>
        <dbReference type="EMBL" id="OPB73605.1"/>
    </source>
</evidence>
<dbReference type="KEGG" id="ego:BBD34_05000"/>
<gene>
    <name evidence="1" type="ORF">BAY32_11220</name>
</gene>
<organism evidence="1 2">
    <name type="scientific">Elizabethkingia ursingii</name>
    <dbReference type="NCBI Taxonomy" id="1756150"/>
    <lineage>
        <taxon>Bacteria</taxon>
        <taxon>Pseudomonadati</taxon>
        <taxon>Bacteroidota</taxon>
        <taxon>Flavobacteriia</taxon>
        <taxon>Flavobacteriales</taxon>
        <taxon>Weeksellaceae</taxon>
        <taxon>Elizabethkingia</taxon>
    </lineage>
</organism>
<dbReference type="RefSeq" id="WP_078402614.1">
    <property type="nucleotide sequence ID" value="NZ_CP016377.1"/>
</dbReference>
<comment type="caution">
    <text evidence="1">The sequence shown here is derived from an EMBL/GenBank/DDBJ whole genome shotgun (WGS) entry which is preliminary data.</text>
</comment>
<sequence>MAVRCRLSDEELEQLEDLAGAGYSADQIAMYLDVPKGEFLQDFYDLESLIHYHYQRGMLKVDAAAGMKLAQNAADGNITAHQQLEKIRERQFIEREKKRIIYGEETP</sequence>
<name>A0AAJ3NBB3_9FLAO</name>